<dbReference type="InterPro" id="IPR020941">
    <property type="entry name" value="SUFU-like_domain"/>
</dbReference>
<dbReference type="AlphaFoldDB" id="A0A1F4SKR6"/>
<name>A0A1F4SKR6_UNCSA</name>
<sequence>MPVSEEKKIIAKTMATAFGGTPVVHHYWNDNHSMFVDILECFNRPYEGAVSCGTIGLSDFCVFKDSDGIDVGVEIVGGSLQKAGEYGIVNANSDFCLKLPHLYFSTPFVWNDGLNIKKIQNKKIGWLLAFPISEEELNFVVGNGDRKFEALMTKQKIDIYDLSREPLNK</sequence>
<evidence type="ECO:0000313" key="3">
    <source>
        <dbReference type="Proteomes" id="UP000178417"/>
    </source>
</evidence>
<comment type="caution">
    <text evidence="2">The sequence shown here is derived from an EMBL/GenBank/DDBJ whole genome shotgun (WGS) entry which is preliminary data.</text>
</comment>
<dbReference type="Proteomes" id="UP000178417">
    <property type="component" value="Unassembled WGS sequence"/>
</dbReference>
<feature type="domain" description="Suppressor of fused-like" evidence="1">
    <location>
        <begin position="97"/>
        <end position="165"/>
    </location>
</feature>
<reference evidence="2 3" key="1">
    <citation type="journal article" date="2016" name="Nat. Commun.">
        <title>Thousands of microbial genomes shed light on interconnected biogeochemical processes in an aquifer system.</title>
        <authorList>
            <person name="Anantharaman K."/>
            <person name="Brown C.T."/>
            <person name="Hug L.A."/>
            <person name="Sharon I."/>
            <person name="Castelle C.J."/>
            <person name="Probst A.J."/>
            <person name="Thomas B.C."/>
            <person name="Singh A."/>
            <person name="Wilkins M.J."/>
            <person name="Karaoz U."/>
            <person name="Brodie E.L."/>
            <person name="Williams K.H."/>
            <person name="Hubbard S.S."/>
            <person name="Banfield J.F."/>
        </authorList>
    </citation>
    <scope>NUCLEOTIDE SEQUENCE [LARGE SCALE GENOMIC DNA]</scope>
</reference>
<dbReference type="STRING" id="1802579.A2310_08185"/>
<gene>
    <name evidence="2" type="ORF">A2310_08185</name>
</gene>
<evidence type="ECO:0000313" key="2">
    <source>
        <dbReference type="EMBL" id="OGC21054.1"/>
    </source>
</evidence>
<proteinExistence type="predicted"/>
<protein>
    <recommendedName>
        <fullName evidence="1">Suppressor of fused-like domain-containing protein</fullName>
    </recommendedName>
</protein>
<evidence type="ECO:0000259" key="1">
    <source>
        <dbReference type="Pfam" id="PF05076"/>
    </source>
</evidence>
<organism evidence="2 3">
    <name type="scientific">candidate division WOR-1 bacterium RIFOXYB2_FULL_37_13</name>
    <dbReference type="NCBI Taxonomy" id="1802579"/>
    <lineage>
        <taxon>Bacteria</taxon>
        <taxon>Bacillati</taxon>
        <taxon>Saganbacteria</taxon>
    </lineage>
</organism>
<dbReference type="EMBL" id="MEUB01000049">
    <property type="protein sequence ID" value="OGC21054.1"/>
    <property type="molecule type" value="Genomic_DNA"/>
</dbReference>
<dbReference type="Pfam" id="PF05076">
    <property type="entry name" value="SUFU"/>
    <property type="match status" value="1"/>
</dbReference>
<accession>A0A1F4SKR6</accession>